<sequence>LNYGSLATVIGHEITHGFDDSGRLYDKNGNFNDWWSEESEANFKSKSDCLVDQYGDYKVFGKKTPFYTKNYPKYLNYGSLATVIGHEITHGFDDSGRLYDKNGNFNDWWSEESEANFKSKSDCLVDQYGDYKVFGKKIDGKQTLGENIADNGGLKLAYEAYQSWVKANGRENPLPDLSMSVDQLFFIGFAMTHCAVYKKKAALYQREIDSHSYDKYRSIFAKAFNCPIGSEMNPVKKCSVW</sequence>
<reference evidence="2 3" key="1">
    <citation type="submission" date="2022-05" db="EMBL/GenBank/DDBJ databases">
        <authorList>
            <consortium name="Genoscope - CEA"/>
            <person name="William W."/>
        </authorList>
    </citation>
    <scope>NUCLEOTIDE SEQUENCE [LARGE SCALE GENOMIC DNA]</scope>
</reference>
<feature type="domain" description="Peptidase M13 C-terminal" evidence="1">
    <location>
        <begin position="64"/>
        <end position="240"/>
    </location>
</feature>
<evidence type="ECO:0000313" key="3">
    <source>
        <dbReference type="Proteomes" id="UP001159427"/>
    </source>
</evidence>
<feature type="domain" description="Peptidase M13 C-terminal" evidence="1">
    <location>
        <begin position="2"/>
        <end position="58"/>
    </location>
</feature>
<comment type="caution">
    <text evidence="2">The sequence shown here is derived from an EMBL/GenBank/DDBJ whole genome shotgun (WGS) entry which is preliminary data.</text>
</comment>
<dbReference type="Gene3D" id="3.40.390.10">
    <property type="entry name" value="Collagenase (Catalytic Domain)"/>
    <property type="match status" value="2"/>
</dbReference>
<accession>A0ABN8MAM9</accession>
<dbReference type="InterPro" id="IPR000718">
    <property type="entry name" value="Peptidase_M13"/>
</dbReference>
<dbReference type="Pfam" id="PF01431">
    <property type="entry name" value="Peptidase_M13"/>
    <property type="match status" value="2"/>
</dbReference>
<organism evidence="2 3">
    <name type="scientific">Porites evermanni</name>
    <dbReference type="NCBI Taxonomy" id="104178"/>
    <lineage>
        <taxon>Eukaryota</taxon>
        <taxon>Metazoa</taxon>
        <taxon>Cnidaria</taxon>
        <taxon>Anthozoa</taxon>
        <taxon>Hexacorallia</taxon>
        <taxon>Scleractinia</taxon>
        <taxon>Fungiina</taxon>
        <taxon>Poritidae</taxon>
        <taxon>Porites</taxon>
    </lineage>
</organism>
<proteinExistence type="predicted"/>
<dbReference type="PROSITE" id="PS51885">
    <property type="entry name" value="NEPRILYSIN"/>
    <property type="match status" value="1"/>
</dbReference>
<dbReference type="PANTHER" id="PTHR11733:SF240">
    <property type="entry name" value="GH14155P-RELATED"/>
    <property type="match status" value="1"/>
</dbReference>
<keyword evidence="3" id="KW-1185">Reference proteome</keyword>
<protein>
    <recommendedName>
        <fullName evidence="1">Peptidase M13 C-terminal domain-containing protein</fullName>
    </recommendedName>
</protein>
<dbReference type="CDD" id="cd08662">
    <property type="entry name" value="M13"/>
    <property type="match status" value="1"/>
</dbReference>
<dbReference type="PRINTS" id="PR00786">
    <property type="entry name" value="NEPRILYSIN"/>
</dbReference>
<evidence type="ECO:0000259" key="1">
    <source>
        <dbReference type="Pfam" id="PF01431"/>
    </source>
</evidence>
<dbReference type="EMBL" id="CALNXI010000417">
    <property type="protein sequence ID" value="CAH3026697.1"/>
    <property type="molecule type" value="Genomic_DNA"/>
</dbReference>
<dbReference type="Proteomes" id="UP001159427">
    <property type="component" value="Unassembled WGS sequence"/>
</dbReference>
<feature type="non-terminal residue" evidence="2">
    <location>
        <position position="1"/>
    </location>
</feature>
<dbReference type="InterPro" id="IPR018497">
    <property type="entry name" value="Peptidase_M13_C"/>
</dbReference>
<name>A0ABN8MAM9_9CNID</name>
<dbReference type="InterPro" id="IPR024079">
    <property type="entry name" value="MetalloPept_cat_dom_sf"/>
</dbReference>
<dbReference type="PANTHER" id="PTHR11733">
    <property type="entry name" value="ZINC METALLOPROTEASE FAMILY M13 NEPRILYSIN-RELATED"/>
    <property type="match status" value="1"/>
</dbReference>
<dbReference type="SUPFAM" id="SSF55486">
    <property type="entry name" value="Metalloproteases ('zincins'), catalytic domain"/>
    <property type="match status" value="2"/>
</dbReference>
<gene>
    <name evidence="2" type="ORF">PEVE_00029693</name>
</gene>
<evidence type="ECO:0000313" key="2">
    <source>
        <dbReference type="EMBL" id="CAH3026697.1"/>
    </source>
</evidence>